<keyword evidence="1" id="KW-0812">Transmembrane</keyword>
<name>A0ABY6D472_9BACT</name>
<protein>
    <recommendedName>
        <fullName evidence="4">DUF3899 domain-containing protein</fullName>
    </recommendedName>
</protein>
<evidence type="ECO:0000313" key="3">
    <source>
        <dbReference type="Proteomes" id="UP001062165"/>
    </source>
</evidence>
<feature type="transmembrane region" description="Helical" evidence="1">
    <location>
        <begin position="90"/>
        <end position="110"/>
    </location>
</feature>
<feature type="transmembrane region" description="Helical" evidence="1">
    <location>
        <begin position="9"/>
        <end position="29"/>
    </location>
</feature>
<keyword evidence="3" id="KW-1185">Reference proteome</keyword>
<dbReference type="EMBL" id="CP106735">
    <property type="protein sequence ID" value="UXX80935.1"/>
    <property type="molecule type" value="Genomic_DNA"/>
</dbReference>
<dbReference type="RefSeq" id="WP_263052664.1">
    <property type="nucleotide sequence ID" value="NZ_CP106735.1"/>
</dbReference>
<gene>
    <name evidence="2" type="ORF">N7E81_07460</name>
</gene>
<evidence type="ECO:0000256" key="1">
    <source>
        <dbReference type="SAM" id="Phobius"/>
    </source>
</evidence>
<sequence>MIIWSGRGILVPLITLLLIVISTIVSASFNSTQLAIYMLPIAFLLAGWANWHLGKKWNDRPGRIVVDEATGERIELKARHTFFWIKMQHWGTFLLAIGALNLLVSLLALIF</sequence>
<organism evidence="2 3">
    <name type="scientific">Reichenbachiella carrageenanivorans</name>
    <dbReference type="NCBI Taxonomy" id="2979869"/>
    <lineage>
        <taxon>Bacteria</taxon>
        <taxon>Pseudomonadati</taxon>
        <taxon>Bacteroidota</taxon>
        <taxon>Cytophagia</taxon>
        <taxon>Cytophagales</taxon>
        <taxon>Reichenbachiellaceae</taxon>
        <taxon>Reichenbachiella</taxon>
    </lineage>
</organism>
<evidence type="ECO:0008006" key="4">
    <source>
        <dbReference type="Google" id="ProtNLM"/>
    </source>
</evidence>
<evidence type="ECO:0000313" key="2">
    <source>
        <dbReference type="EMBL" id="UXX80935.1"/>
    </source>
</evidence>
<reference evidence="2" key="1">
    <citation type="submission" date="2022-10" db="EMBL/GenBank/DDBJ databases">
        <title>Comparative genomics and taxonomic characterization of three novel marine species of genus Reichenbachiella exhibiting antioxidant and polysaccharide degradation activities.</title>
        <authorList>
            <person name="Muhammad N."/>
            <person name="Lee Y.-J."/>
            <person name="Ko J."/>
            <person name="Kim S.-G."/>
        </authorList>
    </citation>
    <scope>NUCLEOTIDE SEQUENCE</scope>
    <source>
        <strain evidence="2">Wsw4-B4</strain>
    </source>
</reference>
<keyword evidence="1" id="KW-0472">Membrane</keyword>
<proteinExistence type="predicted"/>
<dbReference type="Proteomes" id="UP001062165">
    <property type="component" value="Chromosome"/>
</dbReference>
<keyword evidence="1" id="KW-1133">Transmembrane helix</keyword>
<feature type="transmembrane region" description="Helical" evidence="1">
    <location>
        <begin position="35"/>
        <end position="53"/>
    </location>
</feature>
<accession>A0ABY6D472</accession>